<sequence length="49" mass="5400">MCGPRWAVAECLHEHVYEGVRQVNLAGEVLRDDPAECADCGLVFGDDRP</sequence>
<proteinExistence type="predicted"/>
<dbReference type="AlphaFoldDB" id="G7CF82"/>
<dbReference type="EMBL" id="AGVE01000042">
    <property type="protein sequence ID" value="EHI13161.1"/>
    <property type="molecule type" value="Genomic_DNA"/>
</dbReference>
<evidence type="ECO:0000313" key="1">
    <source>
        <dbReference type="EMBL" id="EHI13161.1"/>
    </source>
</evidence>
<dbReference type="Proteomes" id="UP000004915">
    <property type="component" value="Unassembled WGS sequence"/>
</dbReference>
<dbReference type="RefSeq" id="WP_003925148.1">
    <property type="nucleotide sequence ID" value="NZ_AGVE01000042.1"/>
</dbReference>
<evidence type="ECO:0000313" key="2">
    <source>
        <dbReference type="Proteomes" id="UP000004915"/>
    </source>
</evidence>
<gene>
    <name evidence="1" type="ORF">KEK_08267</name>
</gene>
<reference evidence="1 2" key="1">
    <citation type="submission" date="2011-11" db="EMBL/GenBank/DDBJ databases">
        <authorList>
            <consortium name="Tuberculosis Structural Genomics Consortium"/>
            <person name="Ioerger T.R."/>
        </authorList>
    </citation>
    <scope>NUCLEOTIDE SEQUENCE [LARGE SCALE GENOMIC DNA]</scope>
    <source>
        <strain evidence="2">ATCC 19527 / DSM 44167 / CIP 105390 / JCM 6362 / NCTC 10409 / 316</strain>
    </source>
</reference>
<accession>G7CF82</accession>
<comment type="caution">
    <text evidence="1">The sequence shown here is derived from an EMBL/GenBank/DDBJ whole genome shotgun (WGS) entry which is preliminary data.</text>
</comment>
<keyword evidence="2" id="KW-1185">Reference proteome</keyword>
<protein>
    <submittedName>
        <fullName evidence="1">Uncharacterized protein</fullName>
    </submittedName>
</protein>
<name>G7CF82_MYCT3</name>
<dbReference type="PATRIC" id="fig|1078020.3.peg.1623"/>
<organism evidence="1 2">
    <name type="scientific">Mycolicibacterium thermoresistibile (strain ATCC 19527 / DSM 44167 / CIP 105390 / JCM 6362 / NCTC 10409 / 316)</name>
    <name type="common">Mycobacterium thermoresistibile</name>
    <dbReference type="NCBI Taxonomy" id="1078020"/>
    <lineage>
        <taxon>Bacteria</taxon>
        <taxon>Bacillati</taxon>
        <taxon>Actinomycetota</taxon>
        <taxon>Actinomycetes</taxon>
        <taxon>Mycobacteriales</taxon>
        <taxon>Mycobacteriaceae</taxon>
        <taxon>Mycolicibacterium</taxon>
    </lineage>
</organism>